<sequence>MDLLVLEMIFNLVKSLPSVVIRTWMYWIYRYVDQISFCFIIFLKCCAASNFALLKGSVGYSTQLLLCCYFNFV</sequence>
<name>A0A2H9T3E7_9ZZZZ</name>
<comment type="caution">
    <text evidence="1">The sequence shown here is derived from an EMBL/GenBank/DDBJ whole genome shotgun (WGS) entry which is preliminary data.</text>
</comment>
<reference evidence="1" key="1">
    <citation type="journal article" date="2017" name="Appl. Environ. Microbiol.">
        <title>Molecular characterization of an Endozoicomonas-like organism causing infection in king scallop Pecten maximus L.</title>
        <authorList>
            <person name="Cano I."/>
            <person name="van Aerle R."/>
            <person name="Ross S."/>
            <person name="Verner-Jeffreys D.W."/>
            <person name="Paley R.K."/>
            <person name="Rimmer G."/>
            <person name="Ryder D."/>
            <person name="Hooper P."/>
            <person name="Stone D."/>
            <person name="Feist S.W."/>
        </authorList>
    </citation>
    <scope>NUCLEOTIDE SEQUENCE</scope>
</reference>
<proteinExistence type="predicted"/>
<gene>
    <name evidence="1" type="ORF">CI610_03314</name>
</gene>
<dbReference type="AlphaFoldDB" id="A0A2H9T3E7"/>
<accession>A0A2H9T3E7</accession>
<dbReference type="EMBL" id="NSIT01000391">
    <property type="protein sequence ID" value="PJE77758.1"/>
    <property type="molecule type" value="Genomic_DNA"/>
</dbReference>
<evidence type="ECO:0000313" key="1">
    <source>
        <dbReference type="EMBL" id="PJE77758.1"/>
    </source>
</evidence>
<protein>
    <submittedName>
        <fullName evidence="1">Uncharacterized protein</fullName>
    </submittedName>
</protein>
<organism evidence="1">
    <name type="scientific">invertebrate metagenome</name>
    <dbReference type="NCBI Taxonomy" id="1711999"/>
    <lineage>
        <taxon>unclassified sequences</taxon>
        <taxon>metagenomes</taxon>
        <taxon>organismal metagenomes</taxon>
    </lineage>
</organism>